<feature type="chain" id="PRO_5001707314" description="Lipoprotein" evidence="1">
    <location>
        <begin position="21"/>
        <end position="74"/>
    </location>
</feature>
<dbReference type="AlphaFoldDB" id="A0A075K3R6"/>
<evidence type="ECO:0000313" key="3">
    <source>
        <dbReference type="Proteomes" id="UP000027987"/>
    </source>
</evidence>
<keyword evidence="3" id="KW-1185">Reference proteome</keyword>
<feature type="signal peptide" evidence="1">
    <location>
        <begin position="1"/>
        <end position="20"/>
    </location>
</feature>
<dbReference type="HOGENOM" id="CLU_2681859_0_0_6"/>
<dbReference type="PROSITE" id="PS51257">
    <property type="entry name" value="PROKAR_LIPOPROTEIN"/>
    <property type="match status" value="1"/>
</dbReference>
<dbReference type="RefSeq" id="WP_019466872.1">
    <property type="nucleotide sequence ID" value="NZ_ALOY01000179.1"/>
</dbReference>
<organism evidence="2 3">
    <name type="scientific">Dyella japonica A8</name>
    <dbReference type="NCBI Taxonomy" id="1217721"/>
    <lineage>
        <taxon>Bacteria</taxon>
        <taxon>Pseudomonadati</taxon>
        <taxon>Pseudomonadota</taxon>
        <taxon>Gammaproteobacteria</taxon>
        <taxon>Lysobacterales</taxon>
        <taxon>Rhodanobacteraceae</taxon>
        <taxon>Dyella</taxon>
    </lineage>
</organism>
<name>A0A075K3R6_9GAMM</name>
<proteinExistence type="predicted"/>
<sequence>MSQSKFAALAFFSLLAAACAAQPTHTDGQAKTNTADVRRVRCITVPAMNVAGSHTQTLANTNYSSCNNGSNDGH</sequence>
<reference evidence="2 3" key="1">
    <citation type="submission" date="2014-07" db="EMBL/GenBank/DDBJ databases">
        <title>Complete Genome Sequence of Dyella japonica Strain A8 Isolated from Malaysian Tropical Soil.</title>
        <authorList>
            <person name="Hui R.K.H."/>
            <person name="Chen J.-W."/>
            <person name="Chan K.-G."/>
            <person name="Leung F.C.C."/>
        </authorList>
    </citation>
    <scope>NUCLEOTIDE SEQUENCE [LARGE SCALE GENOMIC DNA]</scope>
    <source>
        <strain evidence="2 3">A8</strain>
    </source>
</reference>
<gene>
    <name evidence="2" type="ORF">HY57_17225</name>
</gene>
<dbReference type="Proteomes" id="UP000027987">
    <property type="component" value="Chromosome"/>
</dbReference>
<evidence type="ECO:0000313" key="2">
    <source>
        <dbReference type="EMBL" id="AIF48856.1"/>
    </source>
</evidence>
<protein>
    <recommendedName>
        <fullName evidence="4">Lipoprotein</fullName>
    </recommendedName>
</protein>
<keyword evidence="1" id="KW-0732">Signal</keyword>
<accession>A0A075K3R6</accession>
<dbReference type="EMBL" id="CP008884">
    <property type="protein sequence ID" value="AIF48856.1"/>
    <property type="molecule type" value="Genomic_DNA"/>
</dbReference>
<evidence type="ECO:0008006" key="4">
    <source>
        <dbReference type="Google" id="ProtNLM"/>
    </source>
</evidence>
<dbReference type="KEGG" id="dja:HY57_17225"/>
<dbReference type="PATRIC" id="fig|1217721.7.peg.3538"/>
<evidence type="ECO:0000256" key="1">
    <source>
        <dbReference type="SAM" id="SignalP"/>
    </source>
</evidence>